<dbReference type="AlphaFoldDB" id="X1SU69"/>
<gene>
    <name evidence="2" type="ORF">S12H4_38985</name>
</gene>
<evidence type="ECO:0000256" key="1">
    <source>
        <dbReference type="SAM" id="Phobius"/>
    </source>
</evidence>
<organism evidence="2">
    <name type="scientific">marine sediment metagenome</name>
    <dbReference type="NCBI Taxonomy" id="412755"/>
    <lineage>
        <taxon>unclassified sequences</taxon>
        <taxon>metagenomes</taxon>
        <taxon>ecological metagenomes</taxon>
    </lineage>
</organism>
<reference evidence="2" key="1">
    <citation type="journal article" date="2014" name="Front. Microbiol.">
        <title>High frequency of phylogenetically diverse reductive dehalogenase-homologous genes in deep subseafloor sedimentary metagenomes.</title>
        <authorList>
            <person name="Kawai M."/>
            <person name="Futagami T."/>
            <person name="Toyoda A."/>
            <person name="Takaki Y."/>
            <person name="Nishi S."/>
            <person name="Hori S."/>
            <person name="Arai W."/>
            <person name="Tsubouchi T."/>
            <person name="Morono Y."/>
            <person name="Uchiyama I."/>
            <person name="Ito T."/>
            <person name="Fujiyama A."/>
            <person name="Inagaki F."/>
            <person name="Takami H."/>
        </authorList>
    </citation>
    <scope>NUCLEOTIDE SEQUENCE</scope>
    <source>
        <strain evidence="2">Expedition CK06-06</strain>
    </source>
</reference>
<protein>
    <submittedName>
        <fullName evidence="2">Uncharacterized protein</fullName>
    </submittedName>
</protein>
<dbReference type="EMBL" id="BARW01023521">
    <property type="protein sequence ID" value="GAI96612.1"/>
    <property type="molecule type" value="Genomic_DNA"/>
</dbReference>
<evidence type="ECO:0000313" key="2">
    <source>
        <dbReference type="EMBL" id="GAI96612.1"/>
    </source>
</evidence>
<accession>X1SU69</accession>
<keyword evidence="1" id="KW-1133">Transmembrane helix</keyword>
<proteinExistence type="predicted"/>
<feature type="transmembrane region" description="Helical" evidence="1">
    <location>
        <begin position="12"/>
        <end position="35"/>
    </location>
</feature>
<comment type="caution">
    <text evidence="2">The sequence shown here is derived from an EMBL/GenBank/DDBJ whole genome shotgun (WGS) entry which is preliminary data.</text>
</comment>
<keyword evidence="1" id="KW-0812">Transmembrane</keyword>
<sequence length="39" mass="4077">MSQNGDVKVLKVVLIIAAVSAFVYGFGLLFVPGLLVKLG</sequence>
<name>X1SU69_9ZZZZ</name>
<feature type="non-terminal residue" evidence="2">
    <location>
        <position position="39"/>
    </location>
</feature>
<keyword evidence="1" id="KW-0472">Membrane</keyword>